<evidence type="ECO:0000256" key="1">
    <source>
        <dbReference type="SAM" id="MobiDB-lite"/>
    </source>
</evidence>
<dbReference type="Proteomes" id="UP001150925">
    <property type="component" value="Unassembled WGS sequence"/>
</dbReference>
<feature type="compositionally biased region" description="Polar residues" evidence="1">
    <location>
        <begin position="761"/>
        <end position="771"/>
    </location>
</feature>
<accession>A0A9W8AN62</accession>
<reference evidence="2" key="1">
    <citation type="submission" date="2022-07" db="EMBL/GenBank/DDBJ databases">
        <title>Phylogenomic reconstructions and comparative analyses of Kickxellomycotina fungi.</title>
        <authorList>
            <person name="Reynolds N.K."/>
            <person name="Stajich J.E."/>
            <person name="Barry K."/>
            <person name="Grigoriev I.V."/>
            <person name="Crous P."/>
            <person name="Smith M.E."/>
        </authorList>
    </citation>
    <scope>NUCLEOTIDE SEQUENCE</scope>
    <source>
        <strain evidence="2">RSA 1196</strain>
    </source>
</reference>
<dbReference type="AlphaFoldDB" id="A0A9W8AN62"/>
<dbReference type="OrthoDB" id="2960936at2759"/>
<feature type="compositionally biased region" description="Polar residues" evidence="1">
    <location>
        <begin position="223"/>
        <end position="236"/>
    </location>
</feature>
<organism evidence="2 3">
    <name type="scientific">Dispira parvispora</name>
    <dbReference type="NCBI Taxonomy" id="1520584"/>
    <lineage>
        <taxon>Eukaryota</taxon>
        <taxon>Fungi</taxon>
        <taxon>Fungi incertae sedis</taxon>
        <taxon>Zoopagomycota</taxon>
        <taxon>Kickxellomycotina</taxon>
        <taxon>Dimargaritomycetes</taxon>
        <taxon>Dimargaritales</taxon>
        <taxon>Dimargaritaceae</taxon>
        <taxon>Dispira</taxon>
    </lineage>
</organism>
<feature type="compositionally biased region" description="Low complexity" evidence="1">
    <location>
        <begin position="582"/>
        <end position="603"/>
    </location>
</feature>
<feature type="compositionally biased region" description="Polar residues" evidence="1">
    <location>
        <begin position="652"/>
        <end position="664"/>
    </location>
</feature>
<feature type="region of interest" description="Disordered" evidence="1">
    <location>
        <begin position="210"/>
        <end position="249"/>
    </location>
</feature>
<proteinExistence type="predicted"/>
<dbReference type="EMBL" id="JANBPY010001084">
    <property type="protein sequence ID" value="KAJ1961706.1"/>
    <property type="molecule type" value="Genomic_DNA"/>
</dbReference>
<sequence>MSTKGPLLHWKNVLFRRDQEVSSYFRCALPYHPSYPAHYATPFRLPVPCGTTMASLHLFFSVQEYLEPTQSATPLHLLYVELERDQVTGADIRLALDLGHYVARERPISPVVTGGSPGAGERASRRSANSHDDSLTGSDTGWVHVDQEPATERCERGYACEITWMLPSTSPGDESIYKRCQVLAGDSGEVLLDVIYVIEFIHPWRPTESQKPDIPHNVDPTKLVTSETGTRGSLQTPIRGDGPALQRSPTQGNLHFHTGKTPQMMSPVADPLSPLAPLPKSGKPKGWLRKTKSVVLQGFRAKKSDGGVTPTDTLDHSMALHNSPVAETSAPSGATHPSPSESCGILNTSSIATPEYPKEIERHYFSWEQYTIPLAQSPVPMTTPSRKPSKNILGISPRVRNQDATVDEWEDVGEQLRMVPVVTRDGSPCPAGLYQMVVPPLPVVPASGPQGISNAVTKTDLFNRLGHWLYNTSPVQFFKRADQKRRVKDRYDDQQPIFHYGTVYNLRLGLSASVPTFVNKPVDQTSACETPKNSHIPPNRSESQPPHRRRSRRLSANVVQMWQTGKGAPSPATSRCTSRDMGSVPSSPGGTTPSSSPGEGEPPVGRRRSSTWSWARPFRTAPQLSRNVSHLPPLPNIPRPPSTVPQLRRQRQSTFPISVPSRGTGSPEDDQHGTVSSLPGSQRRRRNPGLAVFTSLLPNKTSTSLRSAPLVDSTALDKPGQPSHSILSPSPPDLPLDIQNESDEMEPTTDTTLKNQPAAISHSSGQSQGSTLHPHGYPLRTRQGWYYSVPANTHTSTDGFDHQSRWSTAAAQLLQEVLPLFRIRGFQTLGPCTTHTLTGRWRTPLAQFAPEVALNAGSSQTSSTQESSHVDLILQLAIYPTRPSGGEEVRMGINKLLFSEPSNCSPDCTVQLPPDALKSAPEGLAVFFDCRAVIWRDSRAGTYPEWVEQDMLQDLAYVENWLVTLRCDLEVLFL</sequence>
<feature type="compositionally biased region" description="Polar residues" evidence="1">
    <location>
        <begin position="523"/>
        <end position="533"/>
    </location>
</feature>
<feature type="region of interest" description="Disordered" evidence="1">
    <location>
        <begin position="523"/>
        <end position="687"/>
    </location>
</feature>
<keyword evidence="3" id="KW-1185">Reference proteome</keyword>
<evidence type="ECO:0000313" key="2">
    <source>
        <dbReference type="EMBL" id="KAJ1961706.1"/>
    </source>
</evidence>
<gene>
    <name evidence="2" type="ORF">IWQ62_003776</name>
</gene>
<feature type="compositionally biased region" description="Pro residues" evidence="1">
    <location>
        <begin position="632"/>
        <end position="643"/>
    </location>
</feature>
<feature type="region of interest" description="Disordered" evidence="1">
    <location>
        <begin position="109"/>
        <end position="142"/>
    </location>
</feature>
<feature type="non-terminal residue" evidence="2">
    <location>
        <position position="974"/>
    </location>
</feature>
<comment type="caution">
    <text evidence="2">The sequence shown here is derived from an EMBL/GenBank/DDBJ whole genome shotgun (WGS) entry which is preliminary data.</text>
</comment>
<protein>
    <submittedName>
        <fullName evidence="2">Uncharacterized protein</fullName>
    </submittedName>
</protein>
<feature type="region of interest" description="Disordered" evidence="1">
    <location>
        <begin position="713"/>
        <end position="776"/>
    </location>
</feature>
<name>A0A9W8AN62_9FUNG</name>
<evidence type="ECO:0000313" key="3">
    <source>
        <dbReference type="Proteomes" id="UP001150925"/>
    </source>
</evidence>